<feature type="region of interest" description="Disordered" evidence="1">
    <location>
        <begin position="1"/>
        <end position="42"/>
    </location>
</feature>
<protein>
    <submittedName>
        <fullName evidence="2">Uncharacterized protein</fullName>
    </submittedName>
</protein>
<dbReference type="EMBL" id="CAJMWW010000669">
    <property type="protein sequence ID" value="CAE6482707.1"/>
    <property type="molecule type" value="Genomic_DNA"/>
</dbReference>
<accession>A0A8H3H611</accession>
<organism evidence="2 3">
    <name type="scientific">Rhizoctonia solani</name>
    <dbReference type="NCBI Taxonomy" id="456999"/>
    <lineage>
        <taxon>Eukaryota</taxon>
        <taxon>Fungi</taxon>
        <taxon>Dikarya</taxon>
        <taxon>Basidiomycota</taxon>
        <taxon>Agaricomycotina</taxon>
        <taxon>Agaricomycetes</taxon>
        <taxon>Cantharellales</taxon>
        <taxon>Ceratobasidiaceae</taxon>
        <taxon>Rhizoctonia</taxon>
    </lineage>
</organism>
<evidence type="ECO:0000313" key="3">
    <source>
        <dbReference type="Proteomes" id="UP000663841"/>
    </source>
</evidence>
<sequence length="320" mass="35150">MNSEESFAHISPPSGSGHGSTQNPRSPSLRAPNAQDVTYVRVGRGMVPVSRVYGTRGEATSGGSLKQKWYKQAFSRPRYFSFQGALSRRSTSTTRSNEAESPTISEPTRLNPNDAGRKRSRSALPPALVSPVQPINRPNLASTPPPRMADSMYVRSPGAHDEDGQLLLDLLGIDEDTPISSPATEQTQLRRLPTPEPELEPEPEPEPEQEQKPEPCMMPSPVRRLPPVPAPIPVLNVVPPHDSQDAFAYVFGPNHRSPYTEHQGPTAPPPYIARQSAIFDRYKMATPEVPMSPEPKRVALPPVAPLAIRRKGRTQRETGF</sequence>
<comment type="caution">
    <text evidence="2">The sequence shown here is derived from an EMBL/GenBank/DDBJ whole genome shotgun (WGS) entry which is preliminary data.</text>
</comment>
<feature type="compositionally biased region" description="Acidic residues" evidence="1">
    <location>
        <begin position="197"/>
        <end position="208"/>
    </location>
</feature>
<reference evidence="2" key="1">
    <citation type="submission" date="2021-01" db="EMBL/GenBank/DDBJ databases">
        <authorList>
            <person name="Kaushik A."/>
        </authorList>
    </citation>
    <scope>NUCLEOTIDE SEQUENCE</scope>
    <source>
        <strain evidence="2">AG3-T5</strain>
    </source>
</reference>
<dbReference type="AlphaFoldDB" id="A0A8H3H611"/>
<feature type="region of interest" description="Disordered" evidence="1">
    <location>
        <begin position="175"/>
        <end position="224"/>
    </location>
</feature>
<name>A0A8H3H611_9AGAM</name>
<dbReference type="Proteomes" id="UP000663841">
    <property type="component" value="Unassembled WGS sequence"/>
</dbReference>
<evidence type="ECO:0000256" key="1">
    <source>
        <dbReference type="SAM" id="MobiDB-lite"/>
    </source>
</evidence>
<feature type="compositionally biased region" description="Polar residues" evidence="1">
    <location>
        <begin position="178"/>
        <end position="189"/>
    </location>
</feature>
<evidence type="ECO:0000313" key="2">
    <source>
        <dbReference type="EMBL" id="CAE6482707.1"/>
    </source>
</evidence>
<feature type="region of interest" description="Disordered" evidence="1">
    <location>
        <begin position="287"/>
        <end position="320"/>
    </location>
</feature>
<feature type="region of interest" description="Disordered" evidence="1">
    <location>
        <begin position="83"/>
        <end position="160"/>
    </location>
</feature>
<feature type="compositionally biased region" description="Low complexity" evidence="1">
    <location>
        <begin position="87"/>
        <end position="96"/>
    </location>
</feature>
<feature type="compositionally biased region" description="Polar residues" evidence="1">
    <location>
        <begin position="99"/>
        <end position="111"/>
    </location>
</feature>
<gene>
    <name evidence="2" type="ORF">RDB_LOCUS213090</name>
</gene>
<proteinExistence type="predicted"/>